<dbReference type="GO" id="GO:0009986">
    <property type="term" value="C:cell surface"/>
    <property type="evidence" value="ECO:0007669"/>
    <property type="project" value="TreeGrafter"/>
</dbReference>
<evidence type="ECO:0000313" key="5">
    <source>
        <dbReference type="Proteomes" id="UP000076858"/>
    </source>
</evidence>
<dbReference type="InterPro" id="IPR051666">
    <property type="entry name" value="SP_Capacitation_Regulator"/>
</dbReference>
<keyword evidence="2" id="KW-0964">Secreted</keyword>
<feature type="signal peptide" evidence="3">
    <location>
        <begin position="1"/>
        <end position="18"/>
    </location>
</feature>
<evidence type="ECO:0000313" key="4">
    <source>
        <dbReference type="EMBL" id="KZS08609.1"/>
    </source>
</evidence>
<keyword evidence="3" id="KW-0732">Signal</keyword>
<comment type="caution">
    <text evidence="4">The sequence shown here is derived from an EMBL/GenBank/DDBJ whole genome shotgun (WGS) entry which is preliminary data.</text>
</comment>
<dbReference type="OrthoDB" id="6022258at2759"/>
<evidence type="ECO:0000256" key="1">
    <source>
        <dbReference type="ARBA" id="ARBA00004613"/>
    </source>
</evidence>
<dbReference type="GO" id="GO:0005576">
    <property type="term" value="C:extracellular region"/>
    <property type="evidence" value="ECO:0007669"/>
    <property type="project" value="UniProtKB-SubCell"/>
</dbReference>
<gene>
    <name evidence="4" type="ORF">APZ42_027243</name>
</gene>
<evidence type="ECO:0000256" key="2">
    <source>
        <dbReference type="ARBA" id="ARBA00022525"/>
    </source>
</evidence>
<sequence length="1978" mass="218246">MTLYVAILAFFAVPSRLAFQIPDTGSAVANLWSKFDLQLQDAVIQALDRHDRHRRASPSLQDNWTGLVHDFHQHRDRLVVDSVTIVFANPLGCSNETGQEVLLDSMQHQKRYFTSTACGNRLRLHLLNSSVIQLVDNAVLSGTATFLDHLKIFDPDSGEILLFVLVLTPKSLEVYKVHKERLELSISQQLIHEYTSAQVFGVNGAVYCMLAKKTDDRTRPGIFKLSIENGRLHFDLVTSSSLSGESPVQVCSVDGQGHLFHYDVDKKQLNTYLFDTLQLEHHQIIEAVGVQSFRCFRIGASHYLAFATFQSMKIFQFVDGFYEALQTLELEGVSTINTLSPPTYRDDTFLLISGFNRTSDEEFVELLLLDASSLSFIPMHATCSNRTGGNRLPHRLKPSDIGCLSAMDNLDFSSVTSIILDQHLLLVISDGSVAWLMTVDVHLEPVENPVARQLSGVLEHMETTASAARSASVKSREFLEFSKGVVLHNSDIKLEGSWVVGTVEVPEIPLGNLNQSKVDFNPKMWIPGLDTIVNGIEKNMADLERLLDDIDGRLQGTILNGTEEAVEFGRLVVDGSLLIRQLEVTQLSVEKLNSVAFNPFVNDIVRRDSDRLIENLKVMGTITANAITAKRVNDIMLEDVLLKSDPNPTITGNLTINGNVTVAGDIIVGGTVNGVDLSHDLMALNDTYESITFTDVVAATNLSVGHHIDGVNVTQLLPNVFFDQTPDVQLGRVRFDHLIIEGNLEIGSGMINDVDILALNASALRLDTNQLVEGSIVFTQGVQAQSSLTVETINGVKFEDLIVKSTLNDIVMNGEKVFLGDVTAHVLRAESKVNGHYLHSALTLDTNQTVNGDVQLNGIDVTDGDLMVETLNDVEWKAIRENGVHPALLKRPGWNKNVTIRNSCKIDGVLTSAHFKVDGESLEDLLNDIIYANDDHVVITGKKTFPSLKVNSLQVDGYINGMKILDELLTSSTDQTITGHYQFQRYVDFSQLDVRGHLNDYDLDELLGSVLQFDDDLETVSCRLRFDHVSVSDKIIINGSINGFPTELMVLDGTDQTFTAPQRLVSPEFSSLTIRGNLNMTDNLNHVNGLDLDLFDRRRVTVSTDQWIKGTWKLNNLSADALSFRILNGLTVNEWNSSFVHANSRTVQTIEAKGFDVDLLEVRGNMTTALNEVNGYDLYSLSQVAGDIRGNLVFNNVSFDHLETEQMRVRGTVNHYNIQQLKGEVVRHGQKPFVTGTKTFKKLAVKGDVDAELINGRRLIDSFLHINADQTIESPIQFTDQVTAGDLKLVGDSATLNGVPNMLLFSSHTLTHNIHRGDIAFEQPIAVNSLEIASLQGENWQQLVSSLARINETNQFNGTLTFSNPIEVVGALNVAELNNVNINKFLDDVVLLDVDANITAKKNFIDLKTARLSTRNLSSNSVYPDVMGTARQAIRLDVNDTVNGTIVFATVTVSKNVQTSRLNNQHFPSGFVSLDGDQELSETLEVDKITMLGDILLEDGARVNGLDLKVECTNTWMVDGDEIVESNKVFQGQIEMLGNLRVAQKVNGVPDFSQEVISLATDGIIHGAPHFSDFSVSGDIVNIRLTNDIDLSDLAARTLYLDSPIETDAVWSMNKTFLLGESFLLPIEAKINEQPLNVGQLTGEISFNEPRILKQAEERNVYVAALQWHDALRHAYFKMDHLDLNQTIVLPHPVTALSEMYLNGTSILFVGTSGGSMVYRRKSTESSYNLVGIPPDTGNVSKWLTLPPDYAASLSATATKLWHIASPDPFQIDMMEDFGPNVTDITNEDIHGLRSMRDSGNVSTSSPAVLSMAGLQVYERIKTSSELSGLNDLLNSDVKMHHFRLGSKSMIALIMILSPDASASVIGCPGVRLFSTSTGSMKLEHIIPACDVRAITTFSHGNLPDDYLLLAEHDSVTVYHYEGASGYVERFRLPYPTANALHSWSIKSGNDSDLLVAVAKGDRIAIHRSVTVGDYIVD</sequence>
<dbReference type="PANTHER" id="PTHR22918">
    <property type="entry name" value="SEMINAL PLASMA PROTEIN"/>
    <property type="match status" value="1"/>
</dbReference>
<name>A0A164RFG9_9CRUS</name>
<evidence type="ECO:0000256" key="3">
    <source>
        <dbReference type="SAM" id="SignalP"/>
    </source>
</evidence>
<comment type="subcellular location">
    <subcellularLocation>
        <location evidence="1">Secreted</location>
    </subcellularLocation>
</comment>
<dbReference type="GO" id="GO:0008201">
    <property type="term" value="F:heparin binding"/>
    <property type="evidence" value="ECO:0007669"/>
    <property type="project" value="TreeGrafter"/>
</dbReference>
<organism evidence="4 5">
    <name type="scientific">Daphnia magna</name>
    <dbReference type="NCBI Taxonomy" id="35525"/>
    <lineage>
        <taxon>Eukaryota</taxon>
        <taxon>Metazoa</taxon>
        <taxon>Ecdysozoa</taxon>
        <taxon>Arthropoda</taxon>
        <taxon>Crustacea</taxon>
        <taxon>Branchiopoda</taxon>
        <taxon>Diplostraca</taxon>
        <taxon>Cladocera</taxon>
        <taxon>Anomopoda</taxon>
        <taxon>Daphniidae</taxon>
        <taxon>Daphnia</taxon>
    </lineage>
</organism>
<reference evidence="4 5" key="1">
    <citation type="submission" date="2016-03" db="EMBL/GenBank/DDBJ databases">
        <title>EvidentialGene: Evidence-directed Construction of Genes on Genomes.</title>
        <authorList>
            <person name="Gilbert D.G."/>
            <person name="Choi J.-H."/>
            <person name="Mockaitis K."/>
            <person name="Colbourne J."/>
            <person name="Pfrender M."/>
        </authorList>
    </citation>
    <scope>NUCLEOTIDE SEQUENCE [LARGE SCALE GENOMIC DNA]</scope>
    <source>
        <strain evidence="4 5">Xinb3</strain>
        <tissue evidence="4">Complete organism</tissue>
    </source>
</reference>
<keyword evidence="5" id="KW-1185">Reference proteome</keyword>
<protein>
    <submittedName>
        <fullName evidence="4">Uncharacterized protein</fullName>
    </submittedName>
</protein>
<accession>A0A164RFG9</accession>
<dbReference type="STRING" id="35525.A0A164RFG9"/>
<dbReference type="EMBL" id="LRGB01002190">
    <property type="protein sequence ID" value="KZS08609.1"/>
    <property type="molecule type" value="Genomic_DNA"/>
</dbReference>
<feature type="chain" id="PRO_5007852806" evidence="3">
    <location>
        <begin position="19"/>
        <end position="1978"/>
    </location>
</feature>
<dbReference type="Proteomes" id="UP000076858">
    <property type="component" value="Unassembled WGS sequence"/>
</dbReference>
<dbReference type="PANTHER" id="PTHR22918:SF6">
    <property type="entry name" value="EG:8D8.1 PROTEIN-RELATED"/>
    <property type="match status" value="1"/>
</dbReference>
<proteinExistence type="predicted"/>